<dbReference type="AlphaFoldDB" id="A0A7G9FW00"/>
<dbReference type="InterPro" id="IPR028994">
    <property type="entry name" value="Integrin_alpha_N"/>
</dbReference>
<dbReference type="KEGG" id="ssun:H9Q77_00665"/>
<dbReference type="Proteomes" id="UP000515981">
    <property type="component" value="Chromosome"/>
</dbReference>
<dbReference type="RefSeq" id="WP_249326321.1">
    <property type="nucleotide sequence ID" value="NZ_CP060633.1"/>
</dbReference>
<sequence length="393" mass="44969">MKTLLGTKFAVRKILLLMISGIFLVGCAYQKSAISIDFGIESRTDLNGDGKEDRVRVIDRCDAGFTTIIANVNGVDVAIKDYRGYFESTVTTGDLTGNGKADVLLKRATRGTDSGTVNISILHLEDTGWVEYPYNFIHNPDIDLEQPDTFDDEVYLGATLFEKDGKTMVRFISFRDNDKSQNTVKCTEASYREDGWYIEDVKMISDFFSGDEYEKLLAPLYETENVNEEETTEQNPEKANGDVEEFSMDEVKELFFGEWEVTKLLGVTKIQNDYTNYPEGHDIIGNHIVINEDVFSSEGLEKYERYQCEVLEPSYEVSPIIDRNWIYNISEAVKEDPELYDWILNYDEFQDLEIRGTRDGIKGKSPAVDIMISSDKQFVILYMDCTFYLLEKI</sequence>
<accession>A0A7G9FW00</accession>
<organism evidence="1 2">
    <name type="scientific">Simiaoa sunii</name>
    <dbReference type="NCBI Taxonomy" id="2763672"/>
    <lineage>
        <taxon>Bacteria</taxon>
        <taxon>Bacillati</taxon>
        <taxon>Bacillota</taxon>
        <taxon>Clostridia</taxon>
        <taxon>Lachnospirales</taxon>
        <taxon>Lachnospiraceae</taxon>
        <taxon>Simiaoa</taxon>
    </lineage>
</organism>
<dbReference type="EMBL" id="CP060633">
    <property type="protein sequence ID" value="QNM02732.1"/>
    <property type="molecule type" value="Genomic_DNA"/>
</dbReference>
<evidence type="ECO:0000313" key="1">
    <source>
        <dbReference type="EMBL" id="QNM02732.1"/>
    </source>
</evidence>
<name>A0A7G9FW00_9FIRM</name>
<gene>
    <name evidence="1" type="ORF">H9Q77_00665</name>
</gene>
<reference evidence="1 2" key="1">
    <citation type="submission" date="2020-08" db="EMBL/GenBank/DDBJ databases">
        <authorList>
            <person name="Liu C."/>
            <person name="Sun Q."/>
        </authorList>
    </citation>
    <scope>NUCLEOTIDE SEQUENCE [LARGE SCALE GENOMIC DNA]</scope>
    <source>
        <strain evidence="1 2">NSJ-8</strain>
    </source>
</reference>
<dbReference type="PROSITE" id="PS51257">
    <property type="entry name" value="PROKAR_LIPOPROTEIN"/>
    <property type="match status" value="1"/>
</dbReference>
<protein>
    <submittedName>
        <fullName evidence="1">Uncharacterized protein</fullName>
    </submittedName>
</protein>
<evidence type="ECO:0000313" key="2">
    <source>
        <dbReference type="Proteomes" id="UP000515981"/>
    </source>
</evidence>
<proteinExistence type="predicted"/>
<dbReference type="SUPFAM" id="SSF69318">
    <property type="entry name" value="Integrin alpha N-terminal domain"/>
    <property type="match status" value="1"/>
</dbReference>
<keyword evidence="2" id="KW-1185">Reference proteome</keyword>